<dbReference type="GO" id="GO:0043565">
    <property type="term" value="F:sequence-specific DNA binding"/>
    <property type="evidence" value="ECO:0007669"/>
    <property type="project" value="InterPro"/>
</dbReference>
<evidence type="ECO:0000256" key="2">
    <source>
        <dbReference type="ARBA" id="ARBA00022490"/>
    </source>
</evidence>
<comment type="subcellular location">
    <subcellularLocation>
        <location evidence="1">Cytoplasm</location>
    </subcellularLocation>
</comment>
<evidence type="ECO:0000256" key="8">
    <source>
        <dbReference type="PROSITE-ProRule" id="PRU00169"/>
    </source>
</evidence>
<protein>
    <submittedName>
        <fullName evidence="11">Response regulator transcription factor</fullName>
    </submittedName>
</protein>
<sequence>MYKVLLADDESLIKIGLMALIDWEDHGFEIAFTAESGEEAIAYLKNHQIDLLITDILMGEMSGLELIQEAKELQPHLKSIVLTGYQEFGFIKQGLLLGIENYLVKPVDEEELLTTIQSVGRKLNAEPNVKGPKLLQETTTLMDNTLLRFINGEIDKKDCLDRLSLYNIQFNQSYYTISILNFEHFSKNEIKRNIRSYIEENFSTICLFSPNQELIIIFGGMTEEEIIKKNQSLVNQLCEDHKGIGLFYLSMGKSVKTIDEFEDSYSLAREYSIYQLYSEPNVLIFNNHMVGQKELKSQREFKENIVKGLLHANEDTLEIIELFFNNFTRKSKFISPEVAKKYTFDLISYIHYSIKPDDLSHYTAAVEKMVYSSNIQELKGILREYCHELILSINHQVNNRSPIVQNVLQFIHSHYDQGLSLKTLGQQFHVNAIYLGQLFQKEIGVVFSEYLNRYRLEKAKELLKTTQDRAGEIGKKVGYSDTTYFYKQFKKNVGTTPSEWRKI</sequence>
<evidence type="ECO:0000259" key="10">
    <source>
        <dbReference type="PROSITE" id="PS50110"/>
    </source>
</evidence>
<keyword evidence="7" id="KW-0804">Transcription</keyword>
<dbReference type="InterPro" id="IPR011006">
    <property type="entry name" value="CheY-like_superfamily"/>
</dbReference>
<dbReference type="SUPFAM" id="SSF52172">
    <property type="entry name" value="CheY-like"/>
    <property type="match status" value="1"/>
</dbReference>
<dbReference type="GO" id="GO:0003700">
    <property type="term" value="F:DNA-binding transcription factor activity"/>
    <property type="evidence" value="ECO:0007669"/>
    <property type="project" value="InterPro"/>
</dbReference>
<dbReference type="SUPFAM" id="SSF46689">
    <property type="entry name" value="Homeodomain-like"/>
    <property type="match status" value="2"/>
</dbReference>
<dbReference type="SMART" id="SM00342">
    <property type="entry name" value="HTH_ARAC"/>
    <property type="match status" value="1"/>
</dbReference>
<keyword evidence="4" id="KW-0902">Two-component regulatory system</keyword>
<feature type="domain" description="Response regulatory" evidence="10">
    <location>
        <begin position="3"/>
        <end position="120"/>
    </location>
</feature>
<dbReference type="Pfam" id="PF12833">
    <property type="entry name" value="HTH_18"/>
    <property type="match status" value="1"/>
</dbReference>
<keyword evidence="5" id="KW-0805">Transcription regulation</keyword>
<dbReference type="PANTHER" id="PTHR42713:SF3">
    <property type="entry name" value="TRANSCRIPTIONAL REGULATORY PROTEIN HPTR"/>
    <property type="match status" value="1"/>
</dbReference>
<evidence type="ECO:0000256" key="5">
    <source>
        <dbReference type="ARBA" id="ARBA00023015"/>
    </source>
</evidence>
<reference evidence="11" key="1">
    <citation type="submission" date="2023-03" db="EMBL/GenBank/DDBJ databases">
        <title>Bacterial isolates from washroom surfaces on a university campus.</title>
        <authorList>
            <person name="Holman D.B."/>
            <person name="Gzyl K.E."/>
            <person name="Taheri A.E."/>
        </authorList>
    </citation>
    <scope>NUCLEOTIDE SEQUENCE</scope>
    <source>
        <strain evidence="11">RD03</strain>
    </source>
</reference>
<dbReference type="GO" id="GO:0005737">
    <property type="term" value="C:cytoplasm"/>
    <property type="evidence" value="ECO:0007669"/>
    <property type="project" value="UniProtKB-SubCell"/>
</dbReference>
<dbReference type="PRINTS" id="PR00032">
    <property type="entry name" value="HTHARAC"/>
</dbReference>
<dbReference type="InterPro" id="IPR051552">
    <property type="entry name" value="HptR"/>
</dbReference>
<dbReference type="GO" id="GO:0000160">
    <property type="term" value="P:phosphorelay signal transduction system"/>
    <property type="evidence" value="ECO:0007669"/>
    <property type="project" value="UniProtKB-KW"/>
</dbReference>
<dbReference type="Gene3D" id="1.10.10.60">
    <property type="entry name" value="Homeodomain-like"/>
    <property type="match status" value="2"/>
</dbReference>
<dbReference type="InterPro" id="IPR018060">
    <property type="entry name" value="HTH_AraC"/>
</dbReference>
<keyword evidence="2" id="KW-0963">Cytoplasm</keyword>
<evidence type="ECO:0000256" key="6">
    <source>
        <dbReference type="ARBA" id="ARBA00023125"/>
    </source>
</evidence>
<keyword evidence="6" id="KW-0238">DNA-binding</keyword>
<organism evidence="11 12">
    <name type="scientific">Heyndrickxia oleronia</name>
    <dbReference type="NCBI Taxonomy" id="38875"/>
    <lineage>
        <taxon>Bacteria</taxon>
        <taxon>Bacillati</taxon>
        <taxon>Bacillota</taxon>
        <taxon>Bacilli</taxon>
        <taxon>Bacillales</taxon>
        <taxon>Bacillaceae</taxon>
        <taxon>Heyndrickxia</taxon>
    </lineage>
</organism>
<dbReference type="EMBL" id="JAROYP010000013">
    <property type="protein sequence ID" value="MDH5163154.1"/>
    <property type="molecule type" value="Genomic_DNA"/>
</dbReference>
<evidence type="ECO:0000256" key="7">
    <source>
        <dbReference type="ARBA" id="ARBA00023163"/>
    </source>
</evidence>
<feature type="modified residue" description="4-aspartylphosphate" evidence="8">
    <location>
        <position position="55"/>
    </location>
</feature>
<evidence type="ECO:0000256" key="1">
    <source>
        <dbReference type="ARBA" id="ARBA00004496"/>
    </source>
</evidence>
<dbReference type="Proteomes" id="UP001159179">
    <property type="component" value="Unassembled WGS sequence"/>
</dbReference>
<evidence type="ECO:0000313" key="11">
    <source>
        <dbReference type="EMBL" id="MDH5163154.1"/>
    </source>
</evidence>
<dbReference type="RefSeq" id="WP_251340265.1">
    <property type="nucleotide sequence ID" value="NZ_JAMATW010000009.1"/>
</dbReference>
<proteinExistence type="predicted"/>
<dbReference type="PROSITE" id="PS01124">
    <property type="entry name" value="HTH_ARAC_FAMILY_2"/>
    <property type="match status" value="1"/>
</dbReference>
<accession>A0AAW6T1J5</accession>
<keyword evidence="3 8" id="KW-0597">Phosphoprotein</keyword>
<dbReference type="Pfam" id="PF00072">
    <property type="entry name" value="Response_reg"/>
    <property type="match status" value="1"/>
</dbReference>
<dbReference type="InterPro" id="IPR020449">
    <property type="entry name" value="Tscrpt_reg_AraC-type_HTH"/>
</dbReference>
<evidence type="ECO:0000259" key="9">
    <source>
        <dbReference type="PROSITE" id="PS01124"/>
    </source>
</evidence>
<evidence type="ECO:0000313" key="12">
    <source>
        <dbReference type="Proteomes" id="UP001159179"/>
    </source>
</evidence>
<dbReference type="CDD" id="cd17536">
    <property type="entry name" value="REC_YesN-like"/>
    <property type="match status" value="1"/>
</dbReference>
<dbReference type="SMART" id="SM00448">
    <property type="entry name" value="REC"/>
    <property type="match status" value="1"/>
</dbReference>
<comment type="caution">
    <text evidence="11">The sequence shown here is derived from an EMBL/GenBank/DDBJ whole genome shotgun (WGS) entry which is preliminary data.</text>
</comment>
<dbReference type="Gene3D" id="3.40.50.2300">
    <property type="match status" value="1"/>
</dbReference>
<dbReference type="PANTHER" id="PTHR42713">
    <property type="entry name" value="HISTIDINE KINASE-RELATED"/>
    <property type="match status" value="1"/>
</dbReference>
<feature type="domain" description="HTH araC/xylS-type" evidence="9">
    <location>
        <begin position="405"/>
        <end position="503"/>
    </location>
</feature>
<gene>
    <name evidence="11" type="ORF">P5X88_19660</name>
</gene>
<dbReference type="InterPro" id="IPR009057">
    <property type="entry name" value="Homeodomain-like_sf"/>
</dbReference>
<dbReference type="AlphaFoldDB" id="A0AAW6T1J5"/>
<evidence type="ECO:0000256" key="3">
    <source>
        <dbReference type="ARBA" id="ARBA00022553"/>
    </source>
</evidence>
<name>A0AAW6T1J5_9BACI</name>
<dbReference type="PROSITE" id="PS50110">
    <property type="entry name" value="RESPONSE_REGULATORY"/>
    <property type="match status" value="1"/>
</dbReference>
<evidence type="ECO:0000256" key="4">
    <source>
        <dbReference type="ARBA" id="ARBA00023012"/>
    </source>
</evidence>
<dbReference type="InterPro" id="IPR001789">
    <property type="entry name" value="Sig_transdc_resp-reg_receiver"/>
</dbReference>